<proteinExistence type="predicted"/>
<dbReference type="InterPro" id="IPR011009">
    <property type="entry name" value="Kinase-like_dom_sf"/>
</dbReference>
<dbReference type="InterPro" id="IPR051678">
    <property type="entry name" value="AGP_Transferase"/>
</dbReference>
<organism evidence="3 4">
    <name type="scientific">Kribbella amoyensis</name>
    <dbReference type="NCBI Taxonomy" id="996641"/>
    <lineage>
        <taxon>Bacteria</taxon>
        <taxon>Bacillati</taxon>
        <taxon>Actinomycetota</taxon>
        <taxon>Actinomycetes</taxon>
        <taxon>Propionibacteriales</taxon>
        <taxon>Kribbellaceae</taxon>
        <taxon>Kribbella</taxon>
    </lineage>
</organism>
<dbReference type="AlphaFoldDB" id="A0A561BRU4"/>
<evidence type="ECO:0000259" key="2">
    <source>
        <dbReference type="Pfam" id="PF01636"/>
    </source>
</evidence>
<sequence>MDELSGVYAVAGRHGVAAGGVRELVGGVANRVYLLGDDLVLRVPRTAEFESDLRKEVQVIPGARLLGVRTPAVVEYDESQALIDAPYAVMERVHGTELADDARPVNGSGPAGSGGDGLWGELGVQLARVHRMAPSAVDGVPDDDGGDPWRIVDELAQRGILDRAAADEFGGWFRRLAGRFDREAPYVLLHGDVAPQNLLVDETGGFAALIDWGDASWGPRGMEFAKLRLEQVAAILPSYRAAAAADDPGRGRRPGPATESATADHEPIRFAEGELEAAALWFHLCWGLAGLGQAAPRPEYRHWTAPPAARLLGALRFFAGAPSSPWAGLG</sequence>
<dbReference type="RefSeq" id="WP_170284651.1">
    <property type="nucleotide sequence ID" value="NZ_VIVK01000001.1"/>
</dbReference>
<evidence type="ECO:0000256" key="1">
    <source>
        <dbReference type="SAM" id="MobiDB-lite"/>
    </source>
</evidence>
<keyword evidence="3" id="KW-0808">Transferase</keyword>
<dbReference type="Gene3D" id="3.30.200.20">
    <property type="entry name" value="Phosphorylase Kinase, domain 1"/>
    <property type="match status" value="1"/>
</dbReference>
<evidence type="ECO:0000313" key="3">
    <source>
        <dbReference type="EMBL" id="TWD81483.1"/>
    </source>
</evidence>
<dbReference type="PANTHER" id="PTHR21310:SF15">
    <property type="entry name" value="AMINOGLYCOSIDE PHOSPHOTRANSFERASE DOMAIN-CONTAINING PROTEIN"/>
    <property type="match status" value="1"/>
</dbReference>
<feature type="domain" description="Aminoglycoside phosphotransferase" evidence="2">
    <location>
        <begin position="21"/>
        <end position="249"/>
    </location>
</feature>
<keyword evidence="4" id="KW-1185">Reference proteome</keyword>
<feature type="region of interest" description="Disordered" evidence="1">
    <location>
        <begin position="245"/>
        <end position="265"/>
    </location>
</feature>
<comment type="caution">
    <text evidence="3">The sequence shown here is derived from an EMBL/GenBank/DDBJ whole genome shotgun (WGS) entry which is preliminary data.</text>
</comment>
<reference evidence="3 4" key="1">
    <citation type="submission" date="2019-06" db="EMBL/GenBank/DDBJ databases">
        <title>Sequencing the genomes of 1000 actinobacteria strains.</title>
        <authorList>
            <person name="Klenk H.-P."/>
        </authorList>
    </citation>
    <scope>NUCLEOTIDE SEQUENCE [LARGE SCALE GENOMIC DNA]</scope>
    <source>
        <strain evidence="3 4">DSM 24683</strain>
    </source>
</reference>
<gene>
    <name evidence="3" type="ORF">FB561_2599</name>
</gene>
<accession>A0A561BRU4</accession>
<dbReference type="PANTHER" id="PTHR21310">
    <property type="entry name" value="AMINOGLYCOSIDE PHOSPHOTRANSFERASE-RELATED-RELATED"/>
    <property type="match status" value="1"/>
</dbReference>
<dbReference type="EMBL" id="VIVK01000001">
    <property type="protein sequence ID" value="TWD81483.1"/>
    <property type="molecule type" value="Genomic_DNA"/>
</dbReference>
<evidence type="ECO:0000313" key="4">
    <source>
        <dbReference type="Proteomes" id="UP000318380"/>
    </source>
</evidence>
<dbReference type="SUPFAM" id="SSF56112">
    <property type="entry name" value="Protein kinase-like (PK-like)"/>
    <property type="match status" value="1"/>
</dbReference>
<dbReference type="Pfam" id="PF01636">
    <property type="entry name" value="APH"/>
    <property type="match status" value="1"/>
</dbReference>
<dbReference type="Gene3D" id="3.90.1200.10">
    <property type="match status" value="1"/>
</dbReference>
<name>A0A561BRU4_9ACTN</name>
<dbReference type="InterPro" id="IPR002575">
    <property type="entry name" value="Aminoglycoside_PTrfase"/>
</dbReference>
<protein>
    <submittedName>
        <fullName evidence="3">Phosphotransferase family enzyme</fullName>
    </submittedName>
</protein>
<dbReference type="Proteomes" id="UP000318380">
    <property type="component" value="Unassembled WGS sequence"/>
</dbReference>
<dbReference type="GO" id="GO:0016740">
    <property type="term" value="F:transferase activity"/>
    <property type="evidence" value="ECO:0007669"/>
    <property type="project" value="UniProtKB-KW"/>
</dbReference>